<dbReference type="RefSeq" id="WP_089713689.1">
    <property type="nucleotide sequence ID" value="NZ_FOBC01000012.1"/>
</dbReference>
<keyword evidence="9" id="KW-1185">Reference proteome</keyword>
<dbReference type="GO" id="GO:0008176">
    <property type="term" value="F:tRNA (guanine(46)-N7)-methyltransferase activity"/>
    <property type="evidence" value="ECO:0007669"/>
    <property type="project" value="UniProtKB-EC"/>
</dbReference>
<sequence length="238" mass="26317">MTARSRSIVSRQTGPHEDLSRRVVRALTNPLRKPIAEHTREAFAWARDWLDNRDGAPLILDAGCGVGLSTRRLAEQHPATAVIGVDRSADRLARDHGRLPDNALLVRADLIDFWRLALAEGWRPARHFLLYPNPYPKTAHLKMRWQGHPVLPVILALGGRLELRSNWRLYVEEFALAVTQATGVAAAAAPFTPGEACLTPFEQKYHASGQALWRLVVELPHDPGLVPGDPQPGVGEGK</sequence>
<evidence type="ECO:0000256" key="6">
    <source>
        <dbReference type="ARBA" id="ARBA00022691"/>
    </source>
</evidence>
<dbReference type="PROSITE" id="PS51625">
    <property type="entry name" value="SAM_MT_TRMB"/>
    <property type="match status" value="1"/>
</dbReference>
<dbReference type="GO" id="GO:0043527">
    <property type="term" value="C:tRNA methyltransferase complex"/>
    <property type="evidence" value="ECO:0007669"/>
    <property type="project" value="TreeGrafter"/>
</dbReference>
<keyword evidence="4 8" id="KW-0489">Methyltransferase</keyword>
<name>A0A1H7RD64_9GAMM</name>
<dbReference type="AlphaFoldDB" id="A0A1H7RD64"/>
<evidence type="ECO:0000256" key="4">
    <source>
        <dbReference type="ARBA" id="ARBA00022603"/>
    </source>
</evidence>
<proteinExistence type="predicted"/>
<evidence type="ECO:0000256" key="3">
    <source>
        <dbReference type="ARBA" id="ARBA00011977"/>
    </source>
</evidence>
<evidence type="ECO:0000313" key="8">
    <source>
        <dbReference type="EMBL" id="SEL57918.1"/>
    </source>
</evidence>
<reference evidence="9" key="1">
    <citation type="submission" date="2016-10" db="EMBL/GenBank/DDBJ databases">
        <authorList>
            <person name="Varghese N."/>
            <person name="Submissions S."/>
        </authorList>
    </citation>
    <scope>NUCLEOTIDE SEQUENCE [LARGE SCALE GENOMIC DNA]</scope>
    <source>
        <strain evidence="9">CGMCC 1.9150</strain>
    </source>
</reference>
<keyword evidence="5" id="KW-0808">Transferase</keyword>
<comment type="catalytic activity">
    <reaction evidence="1">
        <text>guanosine(46) in tRNA + S-adenosyl-L-methionine = N(7)-methylguanosine(46) in tRNA + S-adenosyl-L-homocysteine</text>
        <dbReference type="Rhea" id="RHEA:42708"/>
        <dbReference type="Rhea" id="RHEA-COMP:10188"/>
        <dbReference type="Rhea" id="RHEA-COMP:10189"/>
        <dbReference type="ChEBI" id="CHEBI:57856"/>
        <dbReference type="ChEBI" id="CHEBI:59789"/>
        <dbReference type="ChEBI" id="CHEBI:74269"/>
        <dbReference type="ChEBI" id="CHEBI:74480"/>
        <dbReference type="EC" id="2.1.1.33"/>
    </reaction>
</comment>
<keyword evidence="6" id="KW-0949">S-adenosyl-L-methionine</keyword>
<comment type="function">
    <text evidence="2">Catalyzes the formation of N(7)-methylguanine at position 46 (m7G46) in tRNA.</text>
</comment>
<evidence type="ECO:0000256" key="1">
    <source>
        <dbReference type="ARBA" id="ARBA00000142"/>
    </source>
</evidence>
<dbReference type="Gene3D" id="3.40.50.150">
    <property type="entry name" value="Vaccinia Virus protein VP39"/>
    <property type="match status" value="1"/>
</dbReference>
<dbReference type="OrthoDB" id="9809889at2"/>
<dbReference type="Proteomes" id="UP000198807">
    <property type="component" value="Unassembled WGS sequence"/>
</dbReference>
<evidence type="ECO:0000256" key="7">
    <source>
        <dbReference type="ARBA" id="ARBA00022694"/>
    </source>
</evidence>
<keyword evidence="7" id="KW-0819">tRNA processing</keyword>
<evidence type="ECO:0000256" key="5">
    <source>
        <dbReference type="ARBA" id="ARBA00022679"/>
    </source>
</evidence>
<accession>A0A1H7RD64</accession>
<dbReference type="InterPro" id="IPR003358">
    <property type="entry name" value="tRNA_(Gua-N-7)_MeTrfase_Trmb"/>
</dbReference>
<dbReference type="SUPFAM" id="SSF53335">
    <property type="entry name" value="S-adenosyl-L-methionine-dependent methyltransferases"/>
    <property type="match status" value="1"/>
</dbReference>
<dbReference type="PANTHER" id="PTHR23417:SF14">
    <property type="entry name" value="PENTACOTRIPEPTIDE-REPEAT REGION OF PRORP DOMAIN-CONTAINING PROTEIN"/>
    <property type="match status" value="1"/>
</dbReference>
<evidence type="ECO:0000313" key="9">
    <source>
        <dbReference type="Proteomes" id="UP000198807"/>
    </source>
</evidence>
<dbReference type="InterPro" id="IPR029063">
    <property type="entry name" value="SAM-dependent_MTases_sf"/>
</dbReference>
<gene>
    <name evidence="8" type="ORF">SAMN04488129_11247</name>
</gene>
<dbReference type="STRING" id="650850.SAMN04488129_11247"/>
<organism evidence="8 9">
    <name type="scientific">Halomonas daqiaonensis</name>
    <dbReference type="NCBI Taxonomy" id="650850"/>
    <lineage>
        <taxon>Bacteria</taxon>
        <taxon>Pseudomonadati</taxon>
        <taxon>Pseudomonadota</taxon>
        <taxon>Gammaproteobacteria</taxon>
        <taxon>Oceanospirillales</taxon>
        <taxon>Halomonadaceae</taxon>
        <taxon>Halomonas</taxon>
    </lineage>
</organism>
<dbReference type="PANTHER" id="PTHR23417">
    <property type="entry name" value="3-DEOXY-D-MANNO-OCTULOSONIC-ACID TRANSFERASE/TRNA GUANINE-N 7 - -METHYLTRANSFERASE"/>
    <property type="match status" value="1"/>
</dbReference>
<dbReference type="Pfam" id="PF02390">
    <property type="entry name" value="Methyltransf_4"/>
    <property type="match status" value="1"/>
</dbReference>
<protein>
    <recommendedName>
        <fullName evidence="3">tRNA (guanine(46)-N(7))-methyltransferase</fullName>
        <ecNumber evidence="3">2.1.1.33</ecNumber>
    </recommendedName>
</protein>
<evidence type="ECO:0000256" key="2">
    <source>
        <dbReference type="ARBA" id="ARBA00003015"/>
    </source>
</evidence>
<dbReference type="CDD" id="cd02440">
    <property type="entry name" value="AdoMet_MTases"/>
    <property type="match status" value="1"/>
</dbReference>
<dbReference type="EC" id="2.1.1.33" evidence="3"/>
<dbReference type="EMBL" id="FOBC01000012">
    <property type="protein sequence ID" value="SEL57918.1"/>
    <property type="molecule type" value="Genomic_DNA"/>
</dbReference>